<evidence type="ECO:0000256" key="5">
    <source>
        <dbReference type="ARBA" id="ARBA00022989"/>
    </source>
</evidence>
<feature type="transmembrane region" description="Helical" evidence="7">
    <location>
        <begin position="406"/>
        <end position="426"/>
    </location>
</feature>
<dbReference type="Pfam" id="PF13966">
    <property type="entry name" value="zf-RVT"/>
    <property type="match status" value="1"/>
</dbReference>
<dbReference type="InterPro" id="IPR007217">
    <property type="entry name" value="Per1-like"/>
</dbReference>
<dbReference type="PANTHER" id="PTHR13148:SF0">
    <property type="entry name" value="POST-GPI ATTACHMENT TO PROTEINS FACTOR 3"/>
    <property type="match status" value="1"/>
</dbReference>
<accession>A0A5C7IUT6</accession>
<feature type="transmembrane region" description="Helical" evidence="7">
    <location>
        <begin position="432"/>
        <end position="454"/>
    </location>
</feature>
<name>A0A5C7IUT6_9ROSI</name>
<organism evidence="9 10">
    <name type="scientific">Acer yangbiense</name>
    <dbReference type="NCBI Taxonomy" id="1000413"/>
    <lineage>
        <taxon>Eukaryota</taxon>
        <taxon>Viridiplantae</taxon>
        <taxon>Streptophyta</taxon>
        <taxon>Embryophyta</taxon>
        <taxon>Tracheophyta</taxon>
        <taxon>Spermatophyta</taxon>
        <taxon>Magnoliopsida</taxon>
        <taxon>eudicotyledons</taxon>
        <taxon>Gunneridae</taxon>
        <taxon>Pentapetalae</taxon>
        <taxon>rosids</taxon>
        <taxon>malvids</taxon>
        <taxon>Sapindales</taxon>
        <taxon>Sapindaceae</taxon>
        <taxon>Hippocastanoideae</taxon>
        <taxon>Acereae</taxon>
        <taxon>Acer</taxon>
    </lineage>
</organism>
<evidence type="ECO:0000259" key="8">
    <source>
        <dbReference type="Pfam" id="PF13966"/>
    </source>
</evidence>
<dbReference type="PANTHER" id="PTHR13148">
    <property type="entry name" value="PER1-RELATED"/>
    <property type="match status" value="1"/>
</dbReference>
<proteinExistence type="predicted"/>
<evidence type="ECO:0000256" key="4">
    <source>
        <dbReference type="ARBA" id="ARBA00022729"/>
    </source>
</evidence>
<keyword evidence="5 7" id="KW-1133">Transmembrane helix</keyword>
<comment type="caution">
    <text evidence="9">The sequence shown here is derived from an EMBL/GenBank/DDBJ whole genome shotgun (WGS) entry which is preliminary data.</text>
</comment>
<feature type="transmembrane region" description="Helical" evidence="7">
    <location>
        <begin position="461"/>
        <end position="479"/>
    </location>
</feature>
<dbReference type="InterPro" id="IPR026960">
    <property type="entry name" value="RVT-Znf"/>
</dbReference>
<keyword evidence="3 7" id="KW-0812">Transmembrane</keyword>
<reference evidence="10" key="1">
    <citation type="journal article" date="2019" name="Gigascience">
        <title>De novo genome assembly of the endangered Acer yangbiense, a plant species with extremely small populations endemic to Yunnan Province, China.</title>
        <authorList>
            <person name="Yang J."/>
            <person name="Wariss H.M."/>
            <person name="Tao L."/>
            <person name="Zhang R."/>
            <person name="Yun Q."/>
            <person name="Hollingsworth P."/>
            <person name="Dao Z."/>
            <person name="Luo G."/>
            <person name="Guo H."/>
            <person name="Ma Y."/>
            <person name="Sun W."/>
        </authorList>
    </citation>
    <scope>NUCLEOTIDE SEQUENCE [LARGE SCALE GENOMIC DNA]</scope>
    <source>
        <strain evidence="10">cv. Malutang</strain>
    </source>
</reference>
<keyword evidence="6 7" id="KW-0472">Membrane</keyword>
<evidence type="ECO:0000256" key="7">
    <source>
        <dbReference type="SAM" id="Phobius"/>
    </source>
</evidence>
<dbReference type="EMBL" id="VAHF01000001">
    <property type="protein sequence ID" value="TXG73031.1"/>
    <property type="molecule type" value="Genomic_DNA"/>
</dbReference>
<dbReference type="GO" id="GO:0006506">
    <property type="term" value="P:GPI anchor biosynthetic process"/>
    <property type="evidence" value="ECO:0007669"/>
    <property type="project" value="UniProtKB-KW"/>
</dbReference>
<dbReference type="Pfam" id="PF04080">
    <property type="entry name" value="Per1"/>
    <property type="match status" value="1"/>
</dbReference>
<feature type="domain" description="Reverse transcriptase zinc-binding" evidence="8">
    <location>
        <begin position="28"/>
        <end position="97"/>
    </location>
</feature>
<comment type="subcellular location">
    <subcellularLocation>
        <location evidence="1">Endomembrane system</location>
        <topology evidence="1">Multi-pass membrane protein</topology>
    </subcellularLocation>
</comment>
<feature type="transmembrane region" description="Helical" evidence="7">
    <location>
        <begin position="491"/>
        <end position="509"/>
    </location>
</feature>
<evidence type="ECO:0000313" key="10">
    <source>
        <dbReference type="Proteomes" id="UP000323000"/>
    </source>
</evidence>
<dbReference type="Proteomes" id="UP000323000">
    <property type="component" value="Chromosome 1"/>
</dbReference>
<evidence type="ECO:0000256" key="2">
    <source>
        <dbReference type="ARBA" id="ARBA00022502"/>
    </source>
</evidence>
<evidence type="ECO:0000256" key="1">
    <source>
        <dbReference type="ARBA" id="ARBA00004127"/>
    </source>
</evidence>
<dbReference type="GO" id="GO:0016788">
    <property type="term" value="F:hydrolase activity, acting on ester bonds"/>
    <property type="evidence" value="ECO:0007669"/>
    <property type="project" value="TreeGrafter"/>
</dbReference>
<gene>
    <name evidence="9" type="ORF">EZV62_001610</name>
</gene>
<dbReference type="AlphaFoldDB" id="A0A5C7IUT6"/>
<dbReference type="GO" id="GO:0005789">
    <property type="term" value="C:endoplasmic reticulum membrane"/>
    <property type="evidence" value="ECO:0007669"/>
    <property type="project" value="TreeGrafter"/>
</dbReference>
<protein>
    <recommendedName>
        <fullName evidence="8">Reverse transcriptase zinc-binding domain-containing protein</fullName>
    </recommendedName>
</protein>
<evidence type="ECO:0000256" key="6">
    <source>
        <dbReference type="ARBA" id="ARBA00023136"/>
    </source>
</evidence>
<feature type="transmembrane region" description="Helical" evidence="7">
    <location>
        <begin position="376"/>
        <end position="394"/>
    </location>
</feature>
<keyword evidence="2" id="KW-0337">GPI-anchor biosynthesis</keyword>
<keyword evidence="10" id="KW-1185">Reference proteome</keyword>
<feature type="transmembrane region" description="Helical" evidence="7">
    <location>
        <begin position="307"/>
        <end position="330"/>
    </location>
</feature>
<evidence type="ECO:0000313" key="9">
    <source>
        <dbReference type="EMBL" id="TXG73031.1"/>
    </source>
</evidence>
<sequence length="525" mass="60974">MWHYHSLGVYSVRSGYWLSSSSFGNPSCAGLSFESWWKFFWRLDLPSKIKLFMWKACHNWILARCNLMAHGMVLEVTCPICGKSAETSLYAMWRCSSLKVLRNACVFATGDSSLDCATFGEFVRSCSFQMEVTDFERLCVIWWKVWHRRNVAIHNNILLPVLEIYAWVDNFYNDFQGANVRKNAQNLEQGFRSWGGCSRQLWSSVDLPLPECGDSACVGQCEKTGCVGERCFPHFKFSSDGVSIDGPWYMQEPLYMRWKQWDCQSDCRYNCMVERENQREALGDGPVKYHGKWPFKRVYGIQEPASVVFSALNLAMHFHGWLSFFILLYYKLPLKQDKKGYYEFATLWHIYGLFSLNSWFWSAVFHSRDVDLTEKLDYSSAVALLGYSLILAILRSFNVRDEAARVMVSAPLLAFVTTHILYLNFYKLDYGWNMKVCVLMAVAQLLIWGIWAGVTRHPSRLKLWVVVFVGGLAMLLEIYDFPPIYGYLDAHALWHAMTIPLTYIWWSFIRDDAKFQTTNLVKKAK</sequence>
<keyword evidence="4" id="KW-0732">Signal</keyword>
<dbReference type="OrthoDB" id="419770at2759"/>
<evidence type="ECO:0000256" key="3">
    <source>
        <dbReference type="ARBA" id="ARBA00022692"/>
    </source>
</evidence>
<feature type="transmembrane region" description="Helical" evidence="7">
    <location>
        <begin position="342"/>
        <end position="364"/>
    </location>
</feature>